<proteinExistence type="predicted"/>
<name>A0ABN2EPN8_9ACTN</name>
<feature type="compositionally biased region" description="Basic and acidic residues" evidence="1">
    <location>
        <begin position="15"/>
        <end position="28"/>
    </location>
</feature>
<organism evidence="2 3">
    <name type="scientific">Nonomuraea maheshkhaliensis</name>
    <dbReference type="NCBI Taxonomy" id="419590"/>
    <lineage>
        <taxon>Bacteria</taxon>
        <taxon>Bacillati</taxon>
        <taxon>Actinomycetota</taxon>
        <taxon>Actinomycetes</taxon>
        <taxon>Streptosporangiales</taxon>
        <taxon>Streptosporangiaceae</taxon>
        <taxon>Nonomuraea</taxon>
    </lineage>
</organism>
<gene>
    <name evidence="2" type="ORF">GCM10009733_007550</name>
</gene>
<evidence type="ECO:0000313" key="2">
    <source>
        <dbReference type="EMBL" id="GAA1613916.1"/>
    </source>
</evidence>
<comment type="caution">
    <text evidence="2">The sequence shown here is derived from an EMBL/GenBank/DDBJ whole genome shotgun (WGS) entry which is preliminary data.</text>
</comment>
<feature type="region of interest" description="Disordered" evidence="1">
    <location>
        <begin position="1"/>
        <end position="57"/>
    </location>
</feature>
<keyword evidence="3" id="KW-1185">Reference proteome</keyword>
<evidence type="ECO:0000313" key="3">
    <source>
        <dbReference type="Proteomes" id="UP001500064"/>
    </source>
</evidence>
<reference evidence="2 3" key="1">
    <citation type="journal article" date="2019" name="Int. J. Syst. Evol. Microbiol.">
        <title>The Global Catalogue of Microorganisms (GCM) 10K type strain sequencing project: providing services to taxonomists for standard genome sequencing and annotation.</title>
        <authorList>
            <consortium name="The Broad Institute Genomics Platform"/>
            <consortium name="The Broad Institute Genome Sequencing Center for Infectious Disease"/>
            <person name="Wu L."/>
            <person name="Ma J."/>
        </authorList>
    </citation>
    <scope>NUCLEOTIDE SEQUENCE [LARGE SCALE GENOMIC DNA]</scope>
    <source>
        <strain evidence="2 3">JCM 13929</strain>
    </source>
</reference>
<dbReference type="EMBL" id="BAAAMU010000003">
    <property type="protein sequence ID" value="GAA1613916.1"/>
    <property type="molecule type" value="Genomic_DNA"/>
</dbReference>
<dbReference type="Proteomes" id="UP001500064">
    <property type="component" value="Unassembled WGS sequence"/>
</dbReference>
<protein>
    <submittedName>
        <fullName evidence="2">Uncharacterized protein</fullName>
    </submittedName>
</protein>
<accession>A0ABN2EPN8</accession>
<evidence type="ECO:0000256" key="1">
    <source>
        <dbReference type="SAM" id="MobiDB-lite"/>
    </source>
</evidence>
<feature type="compositionally biased region" description="Polar residues" evidence="1">
    <location>
        <begin position="40"/>
        <end position="50"/>
    </location>
</feature>
<sequence length="108" mass="11810">MLHDAVSRPEQGSLCDERGLVRDQHIAEAEPTTAKEPASPRTTSAAQPSRQRARLAPSARASITLGYHVTTSAIILGKSPRAPALVGRTYHQSRAEIDDFLQPPDRWD</sequence>